<name>A0ABS8CT21_9RHOB</name>
<protein>
    <recommendedName>
        <fullName evidence="3">DUF2946 domain-containing protein</fullName>
    </recommendedName>
</protein>
<dbReference type="Proteomes" id="UP001198571">
    <property type="component" value="Unassembled WGS sequence"/>
</dbReference>
<reference evidence="1 2" key="1">
    <citation type="submission" date="2020-07" db="EMBL/GenBank/DDBJ databases">
        <title>Pseudogemmobacter sp. nov., isolated from poultry manure in Taiwan.</title>
        <authorList>
            <person name="Lin S.-Y."/>
            <person name="Tang Y.-S."/>
            <person name="Young C.-C."/>
        </authorList>
    </citation>
    <scope>NUCLEOTIDE SEQUENCE [LARGE SCALE GENOMIC DNA]</scope>
    <source>
        <strain evidence="1 2">CC-YST710</strain>
    </source>
</reference>
<evidence type="ECO:0000313" key="2">
    <source>
        <dbReference type="Proteomes" id="UP001198571"/>
    </source>
</evidence>
<sequence length="136" mass="14422">MTQPRRQSKTRPLTRLALREGGFAFAILAVWLLSLLSPMHLVSRAVTELRLAGVETGSDWTLCIPSGQSDDEGRSIPLCPGKSLCGGGLLPPVTGLTALSFHSAPAKLGALTAQLPLHRVLQGEPQPRAPPWVAQG</sequence>
<comment type="caution">
    <text evidence="1">The sequence shown here is derived from an EMBL/GenBank/DDBJ whole genome shotgun (WGS) entry which is preliminary data.</text>
</comment>
<dbReference type="RefSeq" id="WP_226937728.1">
    <property type="nucleotide sequence ID" value="NZ_JACDXX010000040.1"/>
</dbReference>
<accession>A0ABS8CT21</accession>
<gene>
    <name evidence="1" type="ORF">H0485_20250</name>
</gene>
<dbReference type="EMBL" id="JACDXX010000040">
    <property type="protein sequence ID" value="MCB5412305.1"/>
    <property type="molecule type" value="Genomic_DNA"/>
</dbReference>
<proteinExistence type="predicted"/>
<evidence type="ECO:0000313" key="1">
    <source>
        <dbReference type="EMBL" id="MCB5412305.1"/>
    </source>
</evidence>
<organism evidence="1 2">
    <name type="scientific">Pseudogemmobacter faecipullorum</name>
    <dbReference type="NCBI Taxonomy" id="2755041"/>
    <lineage>
        <taxon>Bacteria</taxon>
        <taxon>Pseudomonadati</taxon>
        <taxon>Pseudomonadota</taxon>
        <taxon>Alphaproteobacteria</taxon>
        <taxon>Rhodobacterales</taxon>
        <taxon>Paracoccaceae</taxon>
        <taxon>Pseudogemmobacter</taxon>
    </lineage>
</organism>
<keyword evidence="2" id="KW-1185">Reference proteome</keyword>
<evidence type="ECO:0008006" key="3">
    <source>
        <dbReference type="Google" id="ProtNLM"/>
    </source>
</evidence>